<keyword evidence="3" id="KW-0472">Membrane</keyword>
<keyword evidence="3" id="KW-0812">Transmembrane</keyword>
<name>A0ABN8PS07_9CNID</name>
<feature type="compositionally biased region" description="Polar residues" evidence="2">
    <location>
        <begin position="410"/>
        <end position="422"/>
    </location>
</feature>
<gene>
    <name evidence="4" type="ORF">PLOB_00046110</name>
</gene>
<accession>A0ABN8PS07</accession>
<evidence type="ECO:0000256" key="2">
    <source>
        <dbReference type="SAM" id="MobiDB-lite"/>
    </source>
</evidence>
<feature type="transmembrane region" description="Helical" evidence="3">
    <location>
        <begin position="101"/>
        <end position="118"/>
    </location>
</feature>
<feature type="transmembrane region" description="Helical" evidence="3">
    <location>
        <begin position="48"/>
        <end position="66"/>
    </location>
</feature>
<feature type="transmembrane region" description="Helical" evidence="3">
    <location>
        <begin position="138"/>
        <end position="162"/>
    </location>
</feature>
<evidence type="ECO:0000256" key="1">
    <source>
        <dbReference type="ARBA" id="ARBA00008335"/>
    </source>
</evidence>
<feature type="region of interest" description="Disordered" evidence="2">
    <location>
        <begin position="385"/>
        <end position="426"/>
    </location>
</feature>
<evidence type="ECO:0000256" key="3">
    <source>
        <dbReference type="SAM" id="Phobius"/>
    </source>
</evidence>
<feature type="transmembrane region" description="Helical" evidence="3">
    <location>
        <begin position="214"/>
        <end position="232"/>
    </location>
</feature>
<protein>
    <submittedName>
        <fullName evidence="4">Uncharacterized protein</fullName>
    </submittedName>
</protein>
<comment type="similarity">
    <text evidence="1">Belongs to the major facilitator superfamily.</text>
</comment>
<reference evidence="4 5" key="1">
    <citation type="submission" date="2022-05" db="EMBL/GenBank/DDBJ databases">
        <authorList>
            <consortium name="Genoscope - CEA"/>
            <person name="William W."/>
        </authorList>
    </citation>
    <scope>NUCLEOTIDE SEQUENCE [LARGE SCALE GENOMIC DNA]</scope>
</reference>
<comment type="caution">
    <text evidence="4">The sequence shown here is derived from an EMBL/GenBank/DDBJ whole genome shotgun (WGS) entry which is preliminary data.</text>
</comment>
<organism evidence="4 5">
    <name type="scientific">Porites lobata</name>
    <dbReference type="NCBI Taxonomy" id="104759"/>
    <lineage>
        <taxon>Eukaryota</taxon>
        <taxon>Metazoa</taxon>
        <taxon>Cnidaria</taxon>
        <taxon>Anthozoa</taxon>
        <taxon>Hexacorallia</taxon>
        <taxon>Scleractinia</taxon>
        <taxon>Fungiina</taxon>
        <taxon>Poritidae</taxon>
        <taxon>Porites</taxon>
    </lineage>
</organism>
<dbReference type="SUPFAM" id="SSF103473">
    <property type="entry name" value="MFS general substrate transporter"/>
    <property type="match status" value="1"/>
</dbReference>
<dbReference type="Pfam" id="PF13347">
    <property type="entry name" value="MFS_2"/>
    <property type="match status" value="1"/>
</dbReference>
<sequence length="502" mass="55506">MKSLRKLYHGCTEGTDVETRTPFIQRFACGVGHVINDIMRQLQFSFRLVFFMQVLGLSAENAGWLVLQKKLALAFASPFSAFLVDRINIPFLSRKIGRRKSWHLVGTLLGVIFMPMFFSACYACPDNGGEWQKIVNLSILNVILALSACLLDIGHLTLIPVIAKDQIEAVELSALRVTFTFLSGIATYLVAWVVLGQDSRDNLSTESLVDFTTMAAILVAMGLIFSVIFHVGTKEFSGEGNKDSWGIVTEDLLVKTSFTLQNAFTTFNLCLLRIMLIYSSNVQFSFIFLEQKKTSHIPPMTALQATPLKETGILRALRYRLIEISGKKVSGGVGVGTANRVQVMWYISEATRKLQHHPLTGKGCLVSFLPFFSLFSVDSKSVKDMDGVTGTVPNDRNGNGDETEEKCRQNDFQSGSPLSSGVDNPGFLDSCETESGRCYPDQVKLEPVEVNLNDSQSVGVNCKPSTNSDDPESPRSSTSAPTMTLRTWLKNPHLYKVSIIFT</sequence>
<dbReference type="Gene3D" id="1.20.1250.20">
    <property type="entry name" value="MFS general substrate transporter like domains"/>
    <property type="match status" value="1"/>
</dbReference>
<evidence type="ECO:0000313" key="5">
    <source>
        <dbReference type="Proteomes" id="UP001159405"/>
    </source>
</evidence>
<feature type="transmembrane region" description="Helical" evidence="3">
    <location>
        <begin position="174"/>
        <end position="194"/>
    </location>
</feature>
<dbReference type="InterPro" id="IPR039672">
    <property type="entry name" value="MFS_2"/>
</dbReference>
<dbReference type="Proteomes" id="UP001159405">
    <property type="component" value="Unassembled WGS sequence"/>
</dbReference>
<feature type="region of interest" description="Disordered" evidence="2">
    <location>
        <begin position="455"/>
        <end position="483"/>
    </location>
</feature>
<dbReference type="EMBL" id="CALNXK010000081">
    <property type="protein sequence ID" value="CAH3147466.1"/>
    <property type="molecule type" value="Genomic_DNA"/>
</dbReference>
<keyword evidence="5" id="KW-1185">Reference proteome</keyword>
<keyword evidence="3" id="KW-1133">Transmembrane helix</keyword>
<dbReference type="InterPro" id="IPR036259">
    <property type="entry name" value="MFS_trans_sf"/>
</dbReference>
<dbReference type="PANTHER" id="PTHR11328">
    <property type="entry name" value="MAJOR FACILITATOR SUPERFAMILY DOMAIN-CONTAINING PROTEIN"/>
    <property type="match status" value="1"/>
</dbReference>
<evidence type="ECO:0000313" key="4">
    <source>
        <dbReference type="EMBL" id="CAH3147466.1"/>
    </source>
</evidence>
<proteinExistence type="inferred from homology"/>
<dbReference type="PANTHER" id="PTHR11328:SF28">
    <property type="entry name" value="MAJOR FACILITATOR SUPERFAMILY DOMAIN-CONTAINING PROTEIN 12"/>
    <property type="match status" value="1"/>
</dbReference>